<evidence type="ECO:0000256" key="2">
    <source>
        <dbReference type="PROSITE-ProRule" id="PRU01213"/>
    </source>
</evidence>
<dbReference type="Proteomes" id="UP001474120">
    <property type="component" value="Unassembled WGS sequence"/>
</dbReference>
<keyword evidence="5" id="KW-1185">Reference proteome</keyword>
<sequence>MNILEGHIDSIKVNGDLSIVKVRVGSAVFSTILIDTPETAPYLFVDNKVKIIFKETEVILGVGDMSGISLRNKMKGKVSHIESDTLLSKVSIDTEMGTITSIITSNAVKQLQIVQDMELTAMVKTNELMLSK</sequence>
<evidence type="ECO:0000313" key="4">
    <source>
        <dbReference type="EMBL" id="MEL4455980.1"/>
    </source>
</evidence>
<dbReference type="InterPro" id="IPR004606">
    <property type="entry name" value="Mop_domain"/>
</dbReference>
<dbReference type="Pfam" id="PF03459">
    <property type="entry name" value="TOBE"/>
    <property type="match status" value="1"/>
</dbReference>
<proteinExistence type="predicted"/>
<dbReference type="SUPFAM" id="SSF50331">
    <property type="entry name" value="MOP-like"/>
    <property type="match status" value="1"/>
</dbReference>
<evidence type="ECO:0000256" key="1">
    <source>
        <dbReference type="ARBA" id="ARBA00022505"/>
    </source>
</evidence>
<gene>
    <name evidence="4" type="ORF">AABB81_08755</name>
</gene>
<protein>
    <submittedName>
        <fullName evidence="4">TOBE domain-containing protein</fullName>
    </submittedName>
</protein>
<accession>A0ABU9L4N7</accession>
<dbReference type="RefSeq" id="WP_342159989.1">
    <property type="nucleotide sequence ID" value="NZ_JBCDNA010000002.1"/>
</dbReference>
<dbReference type="EMBL" id="JBCDNA010000002">
    <property type="protein sequence ID" value="MEL4455980.1"/>
    <property type="molecule type" value="Genomic_DNA"/>
</dbReference>
<feature type="domain" description="Mop" evidence="3">
    <location>
        <begin position="67"/>
        <end position="132"/>
    </location>
</feature>
<name>A0ABU9L4N7_9FLAO</name>
<evidence type="ECO:0000259" key="3">
    <source>
        <dbReference type="PROSITE" id="PS51866"/>
    </source>
</evidence>
<comment type="caution">
    <text evidence="4">The sequence shown here is derived from an EMBL/GenBank/DDBJ whole genome shotgun (WGS) entry which is preliminary data.</text>
</comment>
<reference evidence="4 5" key="1">
    <citation type="submission" date="2024-04" db="EMBL/GenBank/DDBJ databases">
        <title>whole genome sequencing of Lutimonas vermicola strain IMCC1616.</title>
        <authorList>
            <person name="Bae S.S."/>
        </authorList>
    </citation>
    <scope>NUCLEOTIDE SEQUENCE [LARGE SCALE GENOMIC DNA]</scope>
    <source>
        <strain evidence="4 5">IMCC1616</strain>
    </source>
</reference>
<dbReference type="InterPro" id="IPR008995">
    <property type="entry name" value="Mo/tungstate-bd_C_term_dom"/>
</dbReference>
<dbReference type="PROSITE" id="PS51866">
    <property type="entry name" value="MOP"/>
    <property type="match status" value="1"/>
</dbReference>
<dbReference type="InterPro" id="IPR005116">
    <property type="entry name" value="Transp-assoc_OB_typ1"/>
</dbReference>
<evidence type="ECO:0000313" key="5">
    <source>
        <dbReference type="Proteomes" id="UP001474120"/>
    </source>
</evidence>
<organism evidence="4 5">
    <name type="scientific">Lutimonas vermicola</name>
    <dbReference type="NCBI Taxonomy" id="414288"/>
    <lineage>
        <taxon>Bacteria</taxon>
        <taxon>Pseudomonadati</taxon>
        <taxon>Bacteroidota</taxon>
        <taxon>Flavobacteriia</taxon>
        <taxon>Flavobacteriales</taxon>
        <taxon>Flavobacteriaceae</taxon>
        <taxon>Lutimonas</taxon>
    </lineage>
</organism>
<dbReference type="Gene3D" id="2.40.50.100">
    <property type="match status" value="1"/>
</dbReference>
<keyword evidence="1 2" id="KW-0500">Molybdenum</keyword>